<keyword evidence="3" id="KW-1185">Reference proteome</keyword>
<evidence type="ECO:0000313" key="2">
    <source>
        <dbReference type="EMBL" id="EDO27244.1"/>
    </source>
</evidence>
<keyword evidence="1" id="KW-0732">Signal</keyword>
<sequence>HTCIMVHMFSFAMPFANTHVIWYTCSHSLCQLLTHVYYGTHVLIRYAIC</sequence>
<protein>
    <submittedName>
        <fullName evidence="2">Uncharacterized protein</fullName>
    </submittedName>
</protein>
<gene>
    <name evidence="2" type="ORF">NEMVEDRAFT_v1g151631</name>
</gene>
<feature type="signal peptide" evidence="1">
    <location>
        <begin position="1"/>
        <end position="18"/>
    </location>
</feature>
<feature type="non-terminal residue" evidence="2">
    <location>
        <position position="1"/>
    </location>
</feature>
<organism evidence="2 3">
    <name type="scientific">Nematostella vectensis</name>
    <name type="common">Starlet sea anemone</name>
    <dbReference type="NCBI Taxonomy" id="45351"/>
    <lineage>
        <taxon>Eukaryota</taxon>
        <taxon>Metazoa</taxon>
        <taxon>Cnidaria</taxon>
        <taxon>Anthozoa</taxon>
        <taxon>Hexacorallia</taxon>
        <taxon>Actiniaria</taxon>
        <taxon>Edwardsiidae</taxon>
        <taxon>Nematostella</taxon>
    </lineage>
</organism>
<proteinExistence type="predicted"/>
<evidence type="ECO:0000256" key="1">
    <source>
        <dbReference type="SAM" id="SignalP"/>
    </source>
</evidence>
<dbReference type="EMBL" id="DS473599">
    <property type="protein sequence ID" value="EDO27244.1"/>
    <property type="molecule type" value="Genomic_DNA"/>
</dbReference>
<feature type="chain" id="PRO_5002715518" evidence="1">
    <location>
        <begin position="19"/>
        <end position="49"/>
    </location>
</feature>
<evidence type="ECO:0000313" key="3">
    <source>
        <dbReference type="Proteomes" id="UP000001593"/>
    </source>
</evidence>
<reference evidence="2 3" key="1">
    <citation type="journal article" date="2007" name="Science">
        <title>Sea anemone genome reveals ancestral eumetazoan gene repertoire and genomic organization.</title>
        <authorList>
            <person name="Putnam N.H."/>
            <person name="Srivastava M."/>
            <person name="Hellsten U."/>
            <person name="Dirks B."/>
            <person name="Chapman J."/>
            <person name="Salamov A."/>
            <person name="Terry A."/>
            <person name="Shapiro H."/>
            <person name="Lindquist E."/>
            <person name="Kapitonov V.V."/>
            <person name="Jurka J."/>
            <person name="Genikhovich G."/>
            <person name="Grigoriev I.V."/>
            <person name="Lucas S.M."/>
            <person name="Steele R.E."/>
            <person name="Finnerty J.R."/>
            <person name="Technau U."/>
            <person name="Martindale M.Q."/>
            <person name="Rokhsar D.S."/>
        </authorList>
    </citation>
    <scope>NUCLEOTIDE SEQUENCE [LARGE SCALE GENOMIC DNA]</scope>
    <source>
        <strain evidence="3">CH2 X CH6</strain>
    </source>
</reference>
<dbReference type="Proteomes" id="UP000001593">
    <property type="component" value="Unassembled WGS sequence"/>
</dbReference>
<dbReference type="InParanoid" id="A7T9S9"/>
<dbReference type="HOGENOM" id="CLU_3147480_0_0_1"/>
<name>A7T9S9_NEMVE</name>
<accession>A7T9S9</accession>
<dbReference type="AlphaFoldDB" id="A7T9S9"/>